<reference evidence="2 3" key="1">
    <citation type="submission" date="2016-12" db="EMBL/GenBank/DDBJ databases">
        <title>Thioflexothrix psekupsii D3 genome sequencing and assembly.</title>
        <authorList>
            <person name="Fomenkov A."/>
            <person name="Vincze T."/>
            <person name="Grabovich M."/>
            <person name="Anton B.P."/>
            <person name="Dubinina G."/>
            <person name="Orlova M."/>
            <person name="Belousova E."/>
            <person name="Roberts R.J."/>
        </authorList>
    </citation>
    <scope>NUCLEOTIDE SEQUENCE [LARGE SCALE GENOMIC DNA]</scope>
    <source>
        <strain evidence="2">D3</strain>
    </source>
</reference>
<comment type="caution">
    <text evidence="2">The sequence shown here is derived from an EMBL/GenBank/DDBJ whole genome shotgun (WGS) entry which is preliminary data.</text>
</comment>
<protein>
    <submittedName>
        <fullName evidence="2">Uncharacterized protein</fullName>
    </submittedName>
</protein>
<evidence type="ECO:0000313" key="3">
    <source>
        <dbReference type="Proteomes" id="UP000194798"/>
    </source>
</evidence>
<dbReference type="AlphaFoldDB" id="A0A251XCJ6"/>
<name>A0A251XCJ6_9GAMM</name>
<dbReference type="EMBL" id="MSLT01000006">
    <property type="protein sequence ID" value="OUD15635.1"/>
    <property type="molecule type" value="Genomic_DNA"/>
</dbReference>
<dbReference type="Proteomes" id="UP000194798">
    <property type="component" value="Unassembled WGS sequence"/>
</dbReference>
<keyword evidence="1" id="KW-0175">Coiled coil</keyword>
<evidence type="ECO:0000256" key="1">
    <source>
        <dbReference type="SAM" id="Coils"/>
    </source>
</evidence>
<proteinExistence type="predicted"/>
<accession>A0A251XCJ6</accession>
<organism evidence="2 3">
    <name type="scientific">Thioflexithrix psekupsensis</name>
    <dbReference type="NCBI Taxonomy" id="1570016"/>
    <lineage>
        <taxon>Bacteria</taxon>
        <taxon>Pseudomonadati</taxon>
        <taxon>Pseudomonadota</taxon>
        <taxon>Gammaproteobacteria</taxon>
        <taxon>Thiotrichales</taxon>
        <taxon>Thioflexithrix</taxon>
    </lineage>
</organism>
<dbReference type="RefSeq" id="WP_086487234.1">
    <property type="nucleotide sequence ID" value="NZ_MSLT01000006.1"/>
</dbReference>
<evidence type="ECO:0000313" key="2">
    <source>
        <dbReference type="EMBL" id="OUD15635.1"/>
    </source>
</evidence>
<sequence>MSNDLIEQRVKLLMTRAVQHERKFVEVERQLAELNRVLAQHSAALAQLDQTAHTLKPLFELSESQAAELSDEQLHQLQCLINSELSRRQARERFRLGYLHE</sequence>
<keyword evidence="3" id="KW-1185">Reference proteome</keyword>
<gene>
    <name evidence="2" type="ORF">TPSD3_03705</name>
</gene>
<feature type="coiled-coil region" evidence="1">
    <location>
        <begin position="17"/>
        <end position="51"/>
    </location>
</feature>